<dbReference type="EMBL" id="JAATJA010000001">
    <property type="protein sequence ID" value="NJB67219.1"/>
    <property type="molecule type" value="Genomic_DNA"/>
</dbReference>
<dbReference type="AlphaFoldDB" id="A0A846QRC7"/>
<accession>A0A846QRC7</accession>
<organism evidence="1 2">
    <name type="scientific">Desulfobaculum xiamenense</name>
    <dbReference type="NCBI Taxonomy" id="995050"/>
    <lineage>
        <taxon>Bacteria</taxon>
        <taxon>Pseudomonadati</taxon>
        <taxon>Thermodesulfobacteriota</taxon>
        <taxon>Desulfovibrionia</taxon>
        <taxon>Desulfovibrionales</taxon>
        <taxon>Desulfovibrionaceae</taxon>
        <taxon>Desulfobaculum</taxon>
    </lineage>
</organism>
<evidence type="ECO:0000313" key="2">
    <source>
        <dbReference type="Proteomes" id="UP000580856"/>
    </source>
</evidence>
<dbReference type="RefSeq" id="WP_167940292.1">
    <property type="nucleotide sequence ID" value="NZ_JAATJA010000001.1"/>
</dbReference>
<comment type="caution">
    <text evidence="1">The sequence shown here is derived from an EMBL/GenBank/DDBJ whole genome shotgun (WGS) entry which is preliminary data.</text>
</comment>
<evidence type="ECO:0008006" key="3">
    <source>
        <dbReference type="Google" id="ProtNLM"/>
    </source>
</evidence>
<keyword evidence="2" id="KW-1185">Reference proteome</keyword>
<proteinExistence type="predicted"/>
<gene>
    <name evidence="1" type="ORF">GGQ74_000859</name>
</gene>
<protein>
    <recommendedName>
        <fullName evidence="3">Restriction system protein Mrr-like N-terminal domain-containing protein</fullName>
    </recommendedName>
</protein>
<evidence type="ECO:0000313" key="1">
    <source>
        <dbReference type="EMBL" id="NJB67219.1"/>
    </source>
</evidence>
<sequence>MTRHDLQKLIIEALEALNRKAFILDICKYIWDNHKNELQSSGNLFYTWQYDVRWAGQQLRNKGILQPADKNNREWKLSPSETK</sequence>
<dbReference type="Proteomes" id="UP000580856">
    <property type="component" value="Unassembled WGS sequence"/>
</dbReference>
<name>A0A846QRC7_9BACT</name>
<reference evidence="1 2" key="1">
    <citation type="submission" date="2020-03" db="EMBL/GenBank/DDBJ databases">
        <title>Genomic Encyclopedia of Type Strains, Phase IV (KMG-IV): sequencing the most valuable type-strain genomes for metagenomic binning, comparative biology and taxonomic classification.</title>
        <authorList>
            <person name="Goeker M."/>
        </authorList>
    </citation>
    <scope>NUCLEOTIDE SEQUENCE [LARGE SCALE GENOMIC DNA]</scope>
    <source>
        <strain evidence="1 2">DSM 24233</strain>
    </source>
</reference>